<sequence>MPFDGGTAYWATNDLGMTDLTRLQFAEFSRAIEHDHRWLKQCTGVERCQCRSARAQRNHIGLALRVPAVRGPLLRHRGQLGRSQDGDHS</sequence>
<dbReference type="Proteomes" id="UP000245802">
    <property type="component" value="Chromosome"/>
</dbReference>
<proteinExistence type="predicted"/>
<dbReference type="KEGG" id="gog:C1280_00400"/>
<protein>
    <recommendedName>
        <fullName evidence="3">DDE domain-containing protein</fullName>
    </recommendedName>
</protein>
<dbReference type="InterPro" id="IPR012337">
    <property type="entry name" value="RNaseH-like_sf"/>
</dbReference>
<organism evidence="1 2">
    <name type="scientific">Gemmata obscuriglobus</name>
    <dbReference type="NCBI Taxonomy" id="114"/>
    <lineage>
        <taxon>Bacteria</taxon>
        <taxon>Pseudomonadati</taxon>
        <taxon>Planctomycetota</taxon>
        <taxon>Planctomycetia</taxon>
        <taxon>Gemmatales</taxon>
        <taxon>Gemmataceae</taxon>
        <taxon>Gemmata</taxon>
    </lineage>
</organism>
<keyword evidence="2" id="KW-1185">Reference proteome</keyword>
<dbReference type="SUPFAM" id="SSF53098">
    <property type="entry name" value="Ribonuclease H-like"/>
    <property type="match status" value="1"/>
</dbReference>
<gene>
    <name evidence="1" type="ORF">C1280_00400</name>
</gene>
<reference evidence="1 2" key="1">
    <citation type="submission" date="2018-01" db="EMBL/GenBank/DDBJ databases">
        <title>G. obscuriglobus.</title>
        <authorList>
            <person name="Franke J."/>
            <person name="Blomberg W."/>
            <person name="Selmecki A."/>
        </authorList>
    </citation>
    <scope>NUCLEOTIDE SEQUENCE [LARGE SCALE GENOMIC DNA]</scope>
    <source>
        <strain evidence="1 2">DSM 5831</strain>
    </source>
</reference>
<name>A0A2Z3GU94_9BACT</name>
<accession>A0A2Z3GU94</accession>
<evidence type="ECO:0008006" key="3">
    <source>
        <dbReference type="Google" id="ProtNLM"/>
    </source>
</evidence>
<dbReference type="EMBL" id="CP025958">
    <property type="protein sequence ID" value="AWM35632.1"/>
    <property type="molecule type" value="Genomic_DNA"/>
</dbReference>
<evidence type="ECO:0000313" key="2">
    <source>
        <dbReference type="Proteomes" id="UP000245802"/>
    </source>
</evidence>
<dbReference type="AlphaFoldDB" id="A0A2Z3GU94"/>
<evidence type="ECO:0000313" key="1">
    <source>
        <dbReference type="EMBL" id="AWM35632.1"/>
    </source>
</evidence>